<gene>
    <name evidence="1" type="ORF">HNE05_15865</name>
</gene>
<dbReference type="InterPro" id="IPR005361">
    <property type="entry name" value="UPF0158"/>
</dbReference>
<dbReference type="EMBL" id="CP053697">
    <property type="protein sequence ID" value="QKE64762.1"/>
    <property type="molecule type" value="Genomic_DNA"/>
</dbReference>
<proteinExistence type="predicted"/>
<organism evidence="1 2">
    <name type="scientific">Aquipseudomonas campi</name>
    <dbReference type="NCBI Taxonomy" id="2731681"/>
    <lineage>
        <taxon>Bacteria</taxon>
        <taxon>Pseudomonadati</taxon>
        <taxon>Pseudomonadota</taxon>
        <taxon>Gammaproteobacteria</taxon>
        <taxon>Pseudomonadales</taxon>
        <taxon>Pseudomonadaceae</taxon>
        <taxon>Aquipseudomonas</taxon>
    </lineage>
</organism>
<dbReference type="RefSeq" id="WP_173209980.1">
    <property type="nucleotide sequence ID" value="NZ_CP053697.2"/>
</dbReference>
<reference evidence="1" key="1">
    <citation type="submission" date="2020-07" db="EMBL/GenBank/DDBJ databases">
        <title>Nitrate ammonifying Pseudomonas campi sp. nov. isolated from German agricultural grassland.</title>
        <authorList>
            <person name="Timsy T."/>
            <person name="Ulrich A."/>
            <person name="Spanner T."/>
            <person name="Foesel B."/>
            <person name="Kolb S."/>
            <person name="Horn M.A."/>
            <person name="Behrendt U."/>
        </authorList>
    </citation>
    <scope>NUCLEOTIDE SEQUENCE</scope>
    <source>
        <strain evidence="1">S1-A32-2</strain>
    </source>
</reference>
<accession>A0A6M8FK88</accession>
<sequence length="137" mass="15341">MRPLTIDLDRLAAAFISADSDFRLDLLSGKILDIPPAGEDPQIEQLLEEEPERLLAVDSLTPGAMLALMAEFLPEVEQLAAYTALQAALDSRKPLRSFHNALKQFPDVQSAWQAFEAERLRELALDWLAENQLELRA</sequence>
<protein>
    <submittedName>
        <fullName evidence="1">Uncharacterized protein</fullName>
    </submittedName>
</protein>
<dbReference type="Pfam" id="PF03682">
    <property type="entry name" value="UPF0158"/>
    <property type="match status" value="1"/>
</dbReference>
<dbReference type="AlphaFoldDB" id="A0A6M8FK88"/>
<dbReference type="Proteomes" id="UP000501379">
    <property type="component" value="Chromosome"/>
</dbReference>
<evidence type="ECO:0000313" key="1">
    <source>
        <dbReference type="EMBL" id="QKE64762.1"/>
    </source>
</evidence>
<keyword evidence="2" id="KW-1185">Reference proteome</keyword>
<dbReference type="KEGG" id="pcam:HNE05_15865"/>
<evidence type="ECO:0000313" key="2">
    <source>
        <dbReference type="Proteomes" id="UP000501379"/>
    </source>
</evidence>
<name>A0A6M8FK88_9GAMM</name>